<evidence type="ECO:0000313" key="4">
    <source>
        <dbReference type="Proteomes" id="UP000184693"/>
    </source>
</evidence>
<dbReference type="OrthoDB" id="582170at2"/>
<dbReference type="EMBL" id="FSRM01000001">
    <property type="protein sequence ID" value="SIO07343.1"/>
    <property type="molecule type" value="Genomic_DNA"/>
</dbReference>
<evidence type="ECO:0000313" key="3">
    <source>
        <dbReference type="EMBL" id="SIO07343.1"/>
    </source>
</evidence>
<feature type="domain" description="Response regulatory" evidence="2">
    <location>
        <begin position="11"/>
        <end position="122"/>
    </location>
</feature>
<organism evidence="3 4">
    <name type="scientific">Paraburkholderia phenazinium</name>
    <dbReference type="NCBI Taxonomy" id="60549"/>
    <lineage>
        <taxon>Bacteria</taxon>
        <taxon>Pseudomonadati</taxon>
        <taxon>Pseudomonadota</taxon>
        <taxon>Betaproteobacteria</taxon>
        <taxon>Burkholderiales</taxon>
        <taxon>Burkholderiaceae</taxon>
        <taxon>Paraburkholderia</taxon>
    </lineage>
</organism>
<dbReference type="GO" id="GO:0000160">
    <property type="term" value="P:phosphorelay signal transduction system"/>
    <property type="evidence" value="ECO:0007669"/>
    <property type="project" value="InterPro"/>
</dbReference>
<keyword evidence="1" id="KW-0597">Phosphoprotein</keyword>
<dbReference type="AlphaFoldDB" id="A0A1N6GIJ3"/>
<reference evidence="3 4" key="1">
    <citation type="submission" date="2016-11" db="EMBL/GenBank/DDBJ databases">
        <authorList>
            <person name="Jaros S."/>
            <person name="Januszkiewicz K."/>
            <person name="Wedrychowicz H."/>
        </authorList>
    </citation>
    <scope>NUCLEOTIDE SEQUENCE [LARGE SCALE GENOMIC DNA]</scope>
    <source>
        <strain evidence="3 4">GAS86</strain>
    </source>
</reference>
<dbReference type="InterPro" id="IPR001789">
    <property type="entry name" value="Sig_transdc_resp-reg_receiver"/>
</dbReference>
<evidence type="ECO:0000256" key="1">
    <source>
        <dbReference type="PROSITE-ProRule" id="PRU00169"/>
    </source>
</evidence>
<accession>A0A1N6GIJ3</accession>
<dbReference type="SUPFAM" id="SSF52172">
    <property type="entry name" value="CheY-like"/>
    <property type="match status" value="1"/>
</dbReference>
<proteinExistence type="predicted"/>
<dbReference type="SMART" id="SM00448">
    <property type="entry name" value="REC"/>
    <property type="match status" value="1"/>
</dbReference>
<dbReference type="PROSITE" id="PS50110">
    <property type="entry name" value="RESPONSE_REGULATORY"/>
    <property type="match status" value="1"/>
</dbReference>
<dbReference type="RefSeq" id="WP_074264465.1">
    <property type="nucleotide sequence ID" value="NZ_FSRM01000001.1"/>
</dbReference>
<dbReference type="Gene3D" id="3.40.50.2300">
    <property type="match status" value="1"/>
</dbReference>
<sequence>MGQSAELQGRRILVVEDDYLVAQSLCALLEEAGATIVGPFGWADEALKFVEAHRDAFDSAVLDVDLHGEKSYPIADWLAGRDVRFVFTTGYGADALDPGYLRYPRCEKPFDVRNLFVALTSS</sequence>
<name>A0A1N6GIJ3_9BURK</name>
<evidence type="ECO:0000259" key="2">
    <source>
        <dbReference type="PROSITE" id="PS50110"/>
    </source>
</evidence>
<protein>
    <submittedName>
        <fullName evidence="3">CheY chemotaxis protein or a CheY-like REC (Receiver) domain</fullName>
    </submittedName>
</protein>
<dbReference type="Proteomes" id="UP000184693">
    <property type="component" value="Unassembled WGS sequence"/>
</dbReference>
<dbReference type="InterPro" id="IPR011006">
    <property type="entry name" value="CheY-like_superfamily"/>
</dbReference>
<gene>
    <name evidence="3" type="ORF">SAMN05444168_2432</name>
</gene>
<feature type="modified residue" description="4-aspartylphosphate" evidence="1">
    <location>
        <position position="63"/>
    </location>
</feature>